<organism evidence="2 3">
    <name type="scientific">Corynebacterium nuruki</name>
    <dbReference type="NCBI Taxonomy" id="1032851"/>
    <lineage>
        <taxon>Bacteria</taxon>
        <taxon>Bacillati</taxon>
        <taxon>Actinomycetota</taxon>
        <taxon>Actinomycetes</taxon>
        <taxon>Mycobacteriales</taxon>
        <taxon>Corynebacteriaceae</taxon>
        <taxon>Corynebacterium</taxon>
    </lineage>
</organism>
<evidence type="ECO:0000313" key="3">
    <source>
        <dbReference type="Proteomes" id="UP000261739"/>
    </source>
</evidence>
<dbReference type="EMBL" id="DQID01000336">
    <property type="protein sequence ID" value="HCT15693.1"/>
    <property type="molecule type" value="Genomic_DNA"/>
</dbReference>
<proteinExistence type="predicted"/>
<protein>
    <recommendedName>
        <fullName evidence="1">DNA primase/polymerase bifunctional N-terminal domain-containing protein</fullName>
    </recommendedName>
</protein>
<accession>A0A3D4T2E2</accession>
<dbReference type="Pfam" id="PF13481">
    <property type="entry name" value="AAA_25"/>
    <property type="match status" value="1"/>
</dbReference>
<comment type="caution">
    <text evidence="2">The sequence shown here is derived from an EMBL/GenBank/DDBJ whole genome shotgun (WGS) entry which is preliminary data.</text>
</comment>
<dbReference type="InterPro" id="IPR015330">
    <property type="entry name" value="DNA_primase/pol_bifunc_N"/>
</dbReference>
<evidence type="ECO:0000259" key="1">
    <source>
        <dbReference type="Pfam" id="PF09250"/>
    </source>
</evidence>
<dbReference type="Pfam" id="PF09250">
    <property type="entry name" value="Prim-Pol"/>
    <property type="match status" value="1"/>
</dbReference>
<dbReference type="Gene3D" id="3.40.50.300">
    <property type="entry name" value="P-loop containing nucleotide triphosphate hydrolases"/>
    <property type="match status" value="1"/>
</dbReference>
<feature type="domain" description="DNA primase/polymerase bifunctional N-terminal" evidence="1">
    <location>
        <begin position="7"/>
        <end position="131"/>
    </location>
</feature>
<evidence type="ECO:0000313" key="2">
    <source>
        <dbReference type="EMBL" id="HCT15693.1"/>
    </source>
</evidence>
<dbReference type="AlphaFoldDB" id="A0A3D4T2E2"/>
<sequence>GVTGKRPELSAAEQRDLWRNAAADANLGVRTPDGVICFDVDHHDEKHGGDTLKALEANLGGLPPTVKSTRRDPDSLHGHYYYRVPCGLKCRDDLESVDVVQLTHRYAVEWPSVVDGAPYRWYDVDGKVMPEGEIPAVADLPELPAGWVEFMRRGAADTVRAESLELDAAVAYLNGLTVPGGHGPVNYAEVLADDELFTVDGYGTMRDTVYGWTRDAVRYGDGAALSALEDLAELYAERVADRRKAPGVADDEFTRALTGAVAEIRSQVRAGAVRPLSALVNGRDLGALSVTSWPLEGSARCVPDDVPPAVLYDGTDAEILTAVLLAELEDDYRVAPAVGTVIGLWGVEKVSERLEDLVALGVYGLDSLARDLGRDGAKGLLSAGATVVYHDDYDVVGAGMDMAELYGDADAERPVYGGLFYREGLHILGAPGGAGKTWTALSAAIPPVDADAGTYGVYVDLDNNGVQHLARRAAALGCGPDRMERSRRDLRLVPLPDADLGKLKGTLSALESAEVLPSVVVVDQLTRIVEAMGGDSNSDVSVTAALALFKPLAAKTCVVVLDHVGKGEGRGTDLRGSSAKRDNVDAVVMLLPEDGRKALRPGVSLSNKVYVNKDRRNGIVEALCAEGNRTDAGVLTLERTGDAVELPGGKSVEGVAVRLAPARVAPVEALKARNAEKLERSARVAEVIVAAGGEVKGRGALLKLLSDDGMSRDGARDAVAAALADMSVVETSGAHNTKTYSVRSRG</sequence>
<reference evidence="2 3" key="1">
    <citation type="journal article" date="2018" name="Nat. Biotechnol.">
        <title>A standardized bacterial taxonomy based on genome phylogeny substantially revises the tree of life.</title>
        <authorList>
            <person name="Parks D.H."/>
            <person name="Chuvochina M."/>
            <person name="Waite D.W."/>
            <person name="Rinke C."/>
            <person name="Skarshewski A."/>
            <person name="Chaumeil P.A."/>
            <person name="Hugenholtz P."/>
        </authorList>
    </citation>
    <scope>NUCLEOTIDE SEQUENCE [LARGE SCALE GENOMIC DNA]</scope>
    <source>
        <strain evidence="2">UBA11247</strain>
    </source>
</reference>
<gene>
    <name evidence="2" type="ORF">DIW82_13165</name>
</gene>
<name>A0A3D4T2E2_9CORY</name>
<dbReference type="SUPFAM" id="SSF52540">
    <property type="entry name" value="P-loop containing nucleoside triphosphate hydrolases"/>
    <property type="match status" value="1"/>
</dbReference>
<feature type="non-terminal residue" evidence="2">
    <location>
        <position position="1"/>
    </location>
</feature>
<dbReference type="Proteomes" id="UP000261739">
    <property type="component" value="Unassembled WGS sequence"/>
</dbReference>
<dbReference type="InterPro" id="IPR027417">
    <property type="entry name" value="P-loop_NTPase"/>
</dbReference>